<dbReference type="InterPro" id="IPR012093">
    <property type="entry name" value="Pirin"/>
</dbReference>
<dbReference type="AlphaFoldDB" id="A0A9W6X2D9"/>
<evidence type="ECO:0000313" key="4">
    <source>
        <dbReference type="EMBL" id="GMF28136.1"/>
    </source>
</evidence>
<gene>
    <name evidence="4" type="ORF">Plil01_001181800</name>
</gene>
<dbReference type="Proteomes" id="UP001165083">
    <property type="component" value="Unassembled WGS sequence"/>
</dbReference>
<dbReference type="Pfam" id="PF00085">
    <property type="entry name" value="Thioredoxin"/>
    <property type="match status" value="1"/>
</dbReference>
<dbReference type="PANTHER" id="PTHR13903">
    <property type="entry name" value="PIRIN-RELATED"/>
    <property type="match status" value="1"/>
</dbReference>
<dbReference type="InterPro" id="IPR014710">
    <property type="entry name" value="RmlC-like_jellyroll"/>
</dbReference>
<evidence type="ECO:0000256" key="1">
    <source>
        <dbReference type="SAM" id="MobiDB-lite"/>
    </source>
</evidence>
<dbReference type="Gene3D" id="3.40.30.10">
    <property type="entry name" value="Glutaredoxin"/>
    <property type="match status" value="1"/>
</dbReference>
<feature type="transmembrane region" description="Helical" evidence="2">
    <location>
        <begin position="320"/>
        <end position="345"/>
    </location>
</feature>
<dbReference type="InterPro" id="IPR008778">
    <property type="entry name" value="Pirin_C_dom"/>
</dbReference>
<sequence>MPKSENPVHALQLWINLPKQRKMMEPRYQDIPRETDPHAFNDDKSIEAVVLAGEVFGKRGPIETEAAVTYVHFMLSAGAKLEYPIPSSHNAFVYAVSGTGKCVGHPLQPHEAIVLEKEGDCVLLTAANDDKLEVVVMTGEPLNEPVVQYGPFVMNSEEIRQAFEDFKHAKNGFENARTWATFDHQTSAGVWFVKFYAPWCGHCKKLAPTIDEMSEADGLAEQDVHVAKVDCTTERSICERFSVGSYPTLKVVTGGKSYDYNGRRDVPAMVAFATKGYKKDFGERVLSGYKKAEAIGPIPEEGFFSKIVDITIEWATEHTVLAVLAGILVIAIVVAILVALLDYWLGADDVAQYKKALDEKEAAKKEAEKEGEEEELPPRVPSAAEAKKSGQKPKDE</sequence>
<dbReference type="CDD" id="cd02247">
    <property type="entry name" value="cupin_pirin_C"/>
    <property type="match status" value="1"/>
</dbReference>
<organism evidence="4 5">
    <name type="scientific">Phytophthora lilii</name>
    <dbReference type="NCBI Taxonomy" id="2077276"/>
    <lineage>
        <taxon>Eukaryota</taxon>
        <taxon>Sar</taxon>
        <taxon>Stramenopiles</taxon>
        <taxon>Oomycota</taxon>
        <taxon>Peronosporomycetes</taxon>
        <taxon>Peronosporales</taxon>
        <taxon>Peronosporaceae</taxon>
        <taxon>Phytophthora</taxon>
    </lineage>
</organism>
<feature type="domain" description="Thioredoxin" evidence="3">
    <location>
        <begin position="136"/>
        <end position="313"/>
    </location>
</feature>
<dbReference type="PROSITE" id="PS51352">
    <property type="entry name" value="THIOREDOXIN_2"/>
    <property type="match status" value="1"/>
</dbReference>
<dbReference type="SUPFAM" id="SSF51182">
    <property type="entry name" value="RmlC-like cupins"/>
    <property type="match status" value="1"/>
</dbReference>
<dbReference type="OrthoDB" id="198735at2759"/>
<dbReference type="PANTHER" id="PTHR13903:SF8">
    <property type="entry name" value="PIRIN"/>
    <property type="match status" value="1"/>
</dbReference>
<accession>A0A9W6X2D9</accession>
<dbReference type="Gene3D" id="2.60.120.10">
    <property type="entry name" value="Jelly Rolls"/>
    <property type="match status" value="1"/>
</dbReference>
<protein>
    <submittedName>
        <fullName evidence="4">Unnamed protein product</fullName>
    </submittedName>
</protein>
<dbReference type="PROSITE" id="PS00194">
    <property type="entry name" value="THIOREDOXIN_1"/>
    <property type="match status" value="1"/>
</dbReference>
<feature type="region of interest" description="Disordered" evidence="1">
    <location>
        <begin position="361"/>
        <end position="396"/>
    </location>
</feature>
<dbReference type="InterPro" id="IPR011051">
    <property type="entry name" value="RmlC_Cupin_sf"/>
</dbReference>
<dbReference type="SUPFAM" id="SSF52833">
    <property type="entry name" value="Thioredoxin-like"/>
    <property type="match status" value="1"/>
</dbReference>
<keyword evidence="2" id="KW-0472">Membrane</keyword>
<evidence type="ECO:0000259" key="3">
    <source>
        <dbReference type="PROSITE" id="PS51352"/>
    </source>
</evidence>
<keyword evidence="2" id="KW-0812">Transmembrane</keyword>
<dbReference type="InterPro" id="IPR013766">
    <property type="entry name" value="Thioredoxin_domain"/>
</dbReference>
<dbReference type="InterPro" id="IPR036249">
    <property type="entry name" value="Thioredoxin-like_sf"/>
</dbReference>
<dbReference type="InterPro" id="IPR017937">
    <property type="entry name" value="Thioredoxin_CS"/>
</dbReference>
<dbReference type="EMBL" id="BSXW01000696">
    <property type="protein sequence ID" value="GMF28136.1"/>
    <property type="molecule type" value="Genomic_DNA"/>
</dbReference>
<proteinExistence type="predicted"/>
<evidence type="ECO:0000313" key="5">
    <source>
        <dbReference type="Proteomes" id="UP001165083"/>
    </source>
</evidence>
<name>A0A9W6X2D9_9STRA</name>
<evidence type="ECO:0000256" key="2">
    <source>
        <dbReference type="SAM" id="Phobius"/>
    </source>
</evidence>
<feature type="compositionally biased region" description="Basic and acidic residues" evidence="1">
    <location>
        <begin position="385"/>
        <end position="396"/>
    </location>
</feature>
<reference evidence="4" key="1">
    <citation type="submission" date="2023-04" db="EMBL/GenBank/DDBJ databases">
        <title>Phytophthora lilii NBRC 32176.</title>
        <authorList>
            <person name="Ichikawa N."/>
            <person name="Sato H."/>
            <person name="Tonouchi N."/>
        </authorList>
    </citation>
    <scope>NUCLEOTIDE SEQUENCE</scope>
    <source>
        <strain evidence="4">NBRC 32176</strain>
    </source>
</reference>
<comment type="caution">
    <text evidence="4">The sequence shown here is derived from an EMBL/GenBank/DDBJ whole genome shotgun (WGS) entry which is preliminary data.</text>
</comment>
<keyword evidence="5" id="KW-1185">Reference proteome</keyword>
<dbReference type="Pfam" id="PF05726">
    <property type="entry name" value="Pirin_C"/>
    <property type="match status" value="1"/>
</dbReference>
<keyword evidence="2" id="KW-1133">Transmembrane helix</keyword>